<name>A0AAP0I6L2_9MAGN</name>
<organism evidence="1 2">
    <name type="scientific">Stephania japonica</name>
    <dbReference type="NCBI Taxonomy" id="461633"/>
    <lineage>
        <taxon>Eukaryota</taxon>
        <taxon>Viridiplantae</taxon>
        <taxon>Streptophyta</taxon>
        <taxon>Embryophyta</taxon>
        <taxon>Tracheophyta</taxon>
        <taxon>Spermatophyta</taxon>
        <taxon>Magnoliopsida</taxon>
        <taxon>Ranunculales</taxon>
        <taxon>Menispermaceae</taxon>
        <taxon>Menispermoideae</taxon>
        <taxon>Cissampelideae</taxon>
        <taxon>Stephania</taxon>
    </lineage>
</organism>
<keyword evidence="2" id="KW-1185">Reference proteome</keyword>
<comment type="caution">
    <text evidence="1">The sequence shown here is derived from an EMBL/GenBank/DDBJ whole genome shotgun (WGS) entry which is preliminary data.</text>
</comment>
<dbReference type="EMBL" id="JBBNAE010000007">
    <property type="protein sequence ID" value="KAK9109609.1"/>
    <property type="molecule type" value="Genomic_DNA"/>
</dbReference>
<proteinExistence type="predicted"/>
<dbReference type="AlphaFoldDB" id="A0AAP0I6L2"/>
<accession>A0AAP0I6L2</accession>
<dbReference type="Proteomes" id="UP001417504">
    <property type="component" value="Unassembled WGS sequence"/>
</dbReference>
<evidence type="ECO:0000313" key="1">
    <source>
        <dbReference type="EMBL" id="KAK9109609.1"/>
    </source>
</evidence>
<evidence type="ECO:0000313" key="2">
    <source>
        <dbReference type="Proteomes" id="UP001417504"/>
    </source>
</evidence>
<gene>
    <name evidence="1" type="ORF">Sjap_017669</name>
</gene>
<reference evidence="1 2" key="1">
    <citation type="submission" date="2024-01" db="EMBL/GenBank/DDBJ databases">
        <title>Genome assemblies of Stephania.</title>
        <authorList>
            <person name="Yang L."/>
        </authorList>
    </citation>
    <scope>NUCLEOTIDE SEQUENCE [LARGE SCALE GENOMIC DNA]</scope>
    <source>
        <strain evidence="1">QJT</strain>
        <tissue evidence="1">Leaf</tissue>
    </source>
</reference>
<protein>
    <submittedName>
        <fullName evidence="1">Uncharacterized protein</fullName>
    </submittedName>
</protein>
<sequence>MKNLITGKWVSMRIEESDMANRHQASVECSEVMNMTGLRDPWCTTWQHWDLEPPQLVLERGQLGLGAKV</sequence>